<evidence type="ECO:0000313" key="2">
    <source>
        <dbReference type="Proteomes" id="UP000294225"/>
    </source>
</evidence>
<comment type="caution">
    <text evidence="1">The sequence shown here is derived from an EMBL/GenBank/DDBJ whole genome shotgun (WGS) entry which is preliminary data.</text>
</comment>
<dbReference type="AlphaFoldDB" id="A0A4R0IYZ1"/>
<organism evidence="1 2">
    <name type="scientific">Kribbella speibonae</name>
    <dbReference type="NCBI Taxonomy" id="1572660"/>
    <lineage>
        <taxon>Bacteria</taxon>
        <taxon>Bacillati</taxon>
        <taxon>Actinomycetota</taxon>
        <taxon>Actinomycetes</taxon>
        <taxon>Propionibacteriales</taxon>
        <taxon>Kribbellaceae</taxon>
        <taxon>Kribbella</taxon>
    </lineage>
</organism>
<dbReference type="EMBL" id="SJKC01000002">
    <property type="protein sequence ID" value="TCC38699.1"/>
    <property type="molecule type" value="Genomic_DNA"/>
</dbReference>
<sequence length="95" mass="10572">MDTSTGWEFRAIVIEGDPVDIAGVNPWKVEWEPVPVGSVVVAHPTYPTQRHTMSVYRLSGVEPAAFFAAGEFSNAAWGFYEPTHSMREFLLSRVS</sequence>
<protein>
    <submittedName>
        <fullName evidence="1">Uncharacterized protein</fullName>
    </submittedName>
</protein>
<dbReference type="Proteomes" id="UP000294225">
    <property type="component" value="Unassembled WGS sequence"/>
</dbReference>
<reference evidence="1 2" key="1">
    <citation type="submission" date="2019-02" db="EMBL/GenBank/DDBJ databases">
        <title>Kribbella capetownensis sp. nov. and Kribbella speibonae sp. nov., isolated from soil.</title>
        <authorList>
            <person name="Curtis S.M."/>
            <person name="Norton I."/>
            <person name="Everest G.J."/>
            <person name="Meyers P.R."/>
        </authorList>
    </citation>
    <scope>NUCLEOTIDE SEQUENCE [LARGE SCALE GENOMIC DNA]</scope>
    <source>
        <strain evidence="1 2">YM55</strain>
    </source>
</reference>
<accession>A0A4R0IYZ1</accession>
<dbReference type="RefSeq" id="WP_131497264.1">
    <property type="nucleotide sequence ID" value="NZ_SJKC01000002.1"/>
</dbReference>
<name>A0A4R0IYZ1_9ACTN</name>
<gene>
    <name evidence="1" type="ORF">E0H92_20075</name>
</gene>
<evidence type="ECO:0000313" key="1">
    <source>
        <dbReference type="EMBL" id="TCC38699.1"/>
    </source>
</evidence>
<proteinExistence type="predicted"/>